<evidence type="ECO:0000313" key="9">
    <source>
        <dbReference type="Proteomes" id="UP000295433"/>
    </source>
</evidence>
<dbReference type="FunFam" id="3.40.50.300:FF:000134">
    <property type="entry name" value="Iron-enterobactin ABC transporter ATP-binding protein"/>
    <property type="match status" value="1"/>
</dbReference>
<proteinExistence type="inferred from homology"/>
<evidence type="ECO:0000256" key="3">
    <source>
        <dbReference type="ARBA" id="ARBA00022741"/>
    </source>
</evidence>
<comment type="caution">
    <text evidence="8">The sequence shown here is derived from an EMBL/GenBank/DDBJ whole genome shotgun (WGS) entry which is preliminary data.</text>
</comment>
<dbReference type="Pfam" id="PF00005">
    <property type="entry name" value="ABC_tran"/>
    <property type="match status" value="1"/>
</dbReference>
<gene>
    <name evidence="8" type="ORF">EDC54_105214</name>
</gene>
<dbReference type="PANTHER" id="PTHR42794">
    <property type="entry name" value="HEMIN IMPORT ATP-BINDING PROTEIN HMUV"/>
    <property type="match status" value="1"/>
</dbReference>
<comment type="function">
    <text evidence="6">Part of the ABC transporter complex HmuTUV involved in hemin import. Responsible for energy coupling to the transport system.</text>
</comment>
<keyword evidence="9" id="KW-1185">Reference proteome</keyword>
<dbReference type="InterPro" id="IPR003439">
    <property type="entry name" value="ABC_transporter-like_ATP-bd"/>
</dbReference>
<dbReference type="PROSITE" id="PS50893">
    <property type="entry name" value="ABC_TRANSPORTER_2"/>
    <property type="match status" value="1"/>
</dbReference>
<dbReference type="CDD" id="cd03214">
    <property type="entry name" value="ABC_Iron-Siderophores_B12_Hemin"/>
    <property type="match status" value="1"/>
</dbReference>
<evidence type="ECO:0000256" key="2">
    <source>
        <dbReference type="ARBA" id="ARBA00022448"/>
    </source>
</evidence>
<evidence type="ECO:0000259" key="7">
    <source>
        <dbReference type="PROSITE" id="PS50893"/>
    </source>
</evidence>
<dbReference type="InterPro" id="IPR003593">
    <property type="entry name" value="AAA+_ATPase"/>
</dbReference>
<evidence type="ECO:0000256" key="6">
    <source>
        <dbReference type="ARBA" id="ARBA00037066"/>
    </source>
</evidence>
<dbReference type="Proteomes" id="UP000295433">
    <property type="component" value="Unassembled WGS sequence"/>
</dbReference>
<name>A0A4R3VNV9_9GAMM</name>
<dbReference type="SUPFAM" id="SSF52540">
    <property type="entry name" value="P-loop containing nucleoside triphosphate hydrolases"/>
    <property type="match status" value="1"/>
</dbReference>
<dbReference type="GO" id="GO:0016887">
    <property type="term" value="F:ATP hydrolysis activity"/>
    <property type="evidence" value="ECO:0007669"/>
    <property type="project" value="InterPro"/>
</dbReference>
<dbReference type="PANTHER" id="PTHR42794:SF1">
    <property type="entry name" value="HEMIN IMPORT ATP-BINDING PROTEIN HMUV"/>
    <property type="match status" value="1"/>
</dbReference>
<keyword evidence="5" id="KW-1278">Translocase</keyword>
<dbReference type="EMBL" id="SMBY01000005">
    <property type="protein sequence ID" value="TCV05943.1"/>
    <property type="molecule type" value="Genomic_DNA"/>
</dbReference>
<dbReference type="InterPro" id="IPR017871">
    <property type="entry name" value="ABC_transporter-like_CS"/>
</dbReference>
<evidence type="ECO:0000256" key="4">
    <source>
        <dbReference type="ARBA" id="ARBA00022840"/>
    </source>
</evidence>
<dbReference type="RefSeq" id="WP_132456013.1">
    <property type="nucleotide sequence ID" value="NZ_JAWIZJ010000005.1"/>
</dbReference>
<reference evidence="8 9" key="1">
    <citation type="submission" date="2019-03" db="EMBL/GenBank/DDBJ databases">
        <title>Genomic Encyclopedia of Type Strains, Phase IV (KMG-IV): sequencing the most valuable type-strain genomes for metagenomic binning, comparative biology and taxonomic classification.</title>
        <authorList>
            <person name="Goeker M."/>
        </authorList>
    </citation>
    <scope>NUCLEOTIDE SEQUENCE [LARGE SCALE GENOMIC DNA]</scope>
    <source>
        <strain evidence="8 9">DSM 16730</strain>
    </source>
</reference>
<keyword evidence="2" id="KW-0813">Transport</keyword>
<dbReference type="OrthoDB" id="5292475at2"/>
<dbReference type="PROSITE" id="PS00211">
    <property type="entry name" value="ABC_TRANSPORTER_1"/>
    <property type="match status" value="1"/>
</dbReference>
<feature type="domain" description="ABC transporter" evidence="7">
    <location>
        <begin position="10"/>
        <end position="247"/>
    </location>
</feature>
<accession>A0A4R3VNV9</accession>
<dbReference type="Gene3D" id="3.40.50.300">
    <property type="entry name" value="P-loop containing nucleotide triphosphate hydrolases"/>
    <property type="match status" value="1"/>
</dbReference>
<dbReference type="GO" id="GO:0005524">
    <property type="term" value="F:ATP binding"/>
    <property type="evidence" value="ECO:0007669"/>
    <property type="project" value="UniProtKB-KW"/>
</dbReference>
<comment type="similarity">
    <text evidence="1">Belongs to the ABC transporter superfamily.</text>
</comment>
<evidence type="ECO:0000256" key="1">
    <source>
        <dbReference type="ARBA" id="ARBA00005417"/>
    </source>
</evidence>
<evidence type="ECO:0000256" key="5">
    <source>
        <dbReference type="ARBA" id="ARBA00022967"/>
    </source>
</evidence>
<dbReference type="InterPro" id="IPR027417">
    <property type="entry name" value="P-loop_NTPase"/>
</dbReference>
<protein>
    <submittedName>
        <fullName evidence="8">Iron complex transport system ATP-binding protein</fullName>
    </submittedName>
</protein>
<keyword evidence="3" id="KW-0547">Nucleotide-binding</keyword>
<dbReference type="NCBIfam" id="NF010068">
    <property type="entry name" value="PRK13548.1"/>
    <property type="match status" value="1"/>
</dbReference>
<sequence>MIDLTPERGLIARHLRLQRNGHSLTDDVSLELHGGEIVAIIGPNGAGKSTLLRLLTGYLTPDEGECLLAGRPLSDWQPGALAKTRAVMRQHSDIAFAFSVQDIVAMGRTPHGRNRKNDDVIEQVMAQTGCLELAGRDYRHLSGGEQQRVQLARVLAQLWHPEPTPGWLFLDEPTSALDLYHQQHLLRLLKQLTREQPLAVCCVLHDLNLAALYADRILLLHQGKLVAEGSPAQVLQTETLTRWYRAELSVGSHPDYPIPQVYLRQ</sequence>
<evidence type="ECO:0000313" key="8">
    <source>
        <dbReference type="EMBL" id="TCV05943.1"/>
    </source>
</evidence>
<dbReference type="SMART" id="SM00382">
    <property type="entry name" value="AAA"/>
    <property type="match status" value="1"/>
</dbReference>
<dbReference type="AlphaFoldDB" id="A0A4R3VNV9"/>
<keyword evidence="4 8" id="KW-0067">ATP-binding</keyword>
<organism evidence="8 9">
    <name type="scientific">Samsonia erythrinae</name>
    <dbReference type="NCBI Taxonomy" id="160434"/>
    <lineage>
        <taxon>Bacteria</taxon>
        <taxon>Pseudomonadati</taxon>
        <taxon>Pseudomonadota</taxon>
        <taxon>Gammaproteobacteria</taxon>
        <taxon>Enterobacterales</taxon>
        <taxon>Pectobacteriaceae</taxon>
        <taxon>Samsonia</taxon>
    </lineage>
</organism>